<sequence>MINPIDRIREVYMNNQESKRIFLGKVDKNLFIDNIFLPNLKSGIVVEKKNINLYEDFRSIGKIESKILAIFSETKNSTSSEVTFEGFFSVEEFLIDYGFGLTLDGIHFPGANLSNANLNGSTLRDSILIGVIIKNANLKNVDFSNANLQGANLEKSNMLGSTFQHTDLRRSNLRQCELRDTLFKGASLRGAELWGAYLWGVKFDECFTDGLDISRADTRGSKHD</sequence>
<dbReference type="SUPFAM" id="SSF141571">
    <property type="entry name" value="Pentapeptide repeat-like"/>
    <property type="match status" value="1"/>
</dbReference>
<dbReference type="RefSeq" id="WP_088123188.1">
    <property type="nucleotide sequence ID" value="NZ_FMBE01000014.1"/>
</dbReference>
<dbReference type="EMBL" id="FMBE01000014">
    <property type="protein sequence ID" value="SCC54504.1"/>
    <property type="molecule type" value="Genomic_DNA"/>
</dbReference>
<accession>A0A1C4FF85</accession>
<proteinExistence type="predicted"/>
<dbReference type="Pfam" id="PF13599">
    <property type="entry name" value="Pentapeptide_4"/>
    <property type="match status" value="1"/>
</dbReference>
<evidence type="ECO:0000313" key="2">
    <source>
        <dbReference type="Proteomes" id="UP000196052"/>
    </source>
</evidence>
<gene>
    <name evidence="1" type="ORF">BC05F1_04370</name>
</gene>
<dbReference type="Gene3D" id="2.160.20.80">
    <property type="entry name" value="E3 ubiquitin-protein ligase SopA"/>
    <property type="match status" value="1"/>
</dbReference>
<dbReference type="PANTHER" id="PTHR14136:SF17">
    <property type="entry name" value="BTB_POZ DOMAIN-CONTAINING PROTEIN KCTD9"/>
    <property type="match status" value="1"/>
</dbReference>
<evidence type="ECO:0008006" key="3">
    <source>
        <dbReference type="Google" id="ProtNLM"/>
    </source>
</evidence>
<dbReference type="InterPro" id="IPR051082">
    <property type="entry name" value="Pentapeptide-BTB/POZ_domain"/>
</dbReference>
<organism evidence="1 2">
    <name type="scientific">Bacillus wiedmannii</name>
    <dbReference type="NCBI Taxonomy" id="1890302"/>
    <lineage>
        <taxon>Bacteria</taxon>
        <taxon>Bacillati</taxon>
        <taxon>Bacillota</taxon>
        <taxon>Bacilli</taxon>
        <taxon>Bacillales</taxon>
        <taxon>Bacillaceae</taxon>
        <taxon>Bacillus</taxon>
        <taxon>Bacillus cereus group</taxon>
    </lineage>
</organism>
<evidence type="ECO:0000313" key="1">
    <source>
        <dbReference type="EMBL" id="SCC54504.1"/>
    </source>
</evidence>
<dbReference type="InterPro" id="IPR001646">
    <property type="entry name" value="5peptide_repeat"/>
</dbReference>
<protein>
    <recommendedName>
        <fullName evidence="3">Pentapeptide repeat-containing protein</fullName>
    </recommendedName>
</protein>
<dbReference type="Proteomes" id="UP000196052">
    <property type="component" value="Unassembled WGS sequence"/>
</dbReference>
<dbReference type="PANTHER" id="PTHR14136">
    <property type="entry name" value="BTB_POZ DOMAIN-CONTAINING PROTEIN KCTD9"/>
    <property type="match status" value="1"/>
</dbReference>
<reference evidence="2" key="1">
    <citation type="submission" date="2016-08" db="EMBL/GenBank/DDBJ databases">
        <authorList>
            <person name="Loux V."/>
            <person name="Rue O."/>
        </authorList>
    </citation>
    <scope>NUCLEOTIDE SEQUENCE [LARGE SCALE GENOMIC DNA]</scope>
    <source>
        <strain evidence="2">INRA Bc05-F1</strain>
    </source>
</reference>
<dbReference type="AlphaFoldDB" id="A0A1C4FF85"/>
<name>A0A1C4FF85_9BACI</name>